<dbReference type="InterPro" id="IPR025996">
    <property type="entry name" value="MT1864/Rv1816-like_C"/>
</dbReference>
<dbReference type="InterPro" id="IPR050109">
    <property type="entry name" value="HTH-type_TetR-like_transc_reg"/>
</dbReference>
<dbReference type="Pfam" id="PF00440">
    <property type="entry name" value="TetR_N"/>
    <property type="match status" value="1"/>
</dbReference>
<dbReference type="KEGG" id="sro:Sros_5555"/>
<dbReference type="RefSeq" id="WP_012892044.1">
    <property type="nucleotide sequence ID" value="NC_013595.1"/>
</dbReference>
<dbReference type="AlphaFoldDB" id="D2BFE9"/>
<evidence type="ECO:0000256" key="2">
    <source>
        <dbReference type="ARBA" id="ARBA00023125"/>
    </source>
</evidence>
<dbReference type="EMBL" id="CP001814">
    <property type="protein sequence ID" value="ACZ88307.1"/>
    <property type="molecule type" value="Genomic_DNA"/>
</dbReference>
<gene>
    <name evidence="6" type="ordered locus">Sros_5555</name>
</gene>
<feature type="DNA-binding region" description="H-T-H motif" evidence="4">
    <location>
        <begin position="39"/>
        <end position="58"/>
    </location>
</feature>
<keyword evidence="2 4" id="KW-0238">DNA-binding</keyword>
<organism evidence="6 7">
    <name type="scientific">Streptosporangium roseum (strain ATCC 12428 / DSM 43021 / JCM 3005 / KCTC 9067 / NCIMB 10171 / NRRL 2505 / NI 9100)</name>
    <dbReference type="NCBI Taxonomy" id="479432"/>
    <lineage>
        <taxon>Bacteria</taxon>
        <taxon>Bacillati</taxon>
        <taxon>Actinomycetota</taxon>
        <taxon>Actinomycetes</taxon>
        <taxon>Streptosporangiales</taxon>
        <taxon>Streptosporangiaceae</taxon>
        <taxon>Streptosporangium</taxon>
    </lineage>
</organism>
<sequence length="260" mass="28906">MMAERTTTGRRERLRQATLEEIHAAVRRLLVTQGSAAVTINAVAREMGMSGPALYHYYAGHDDLVGAVTADFFRELATAMEQARDAHADAQVGERILAVCRAMRAWAIAHPAEFGWIFASPIAPPNRQRDSARHQAAQRFEQVLLDLTVELWRTRGFPAPDLVDLPPSLREQLTAYSAGIDGRLPPEAVHVFLTCWIRLYGLLCMEVLHQLDFAYSDLEPVFEECLRDLAGMLALDHSGRPFPRARSSEAVSDPGRSETG</sequence>
<dbReference type="SUPFAM" id="SSF48498">
    <property type="entry name" value="Tetracyclin repressor-like, C-terminal domain"/>
    <property type="match status" value="1"/>
</dbReference>
<dbReference type="eggNOG" id="COG1309">
    <property type="taxonomic scope" value="Bacteria"/>
</dbReference>
<dbReference type="STRING" id="479432.Sros_5555"/>
<proteinExistence type="predicted"/>
<evidence type="ECO:0000313" key="6">
    <source>
        <dbReference type="EMBL" id="ACZ88307.1"/>
    </source>
</evidence>
<dbReference type="InterPro" id="IPR001647">
    <property type="entry name" value="HTH_TetR"/>
</dbReference>
<name>D2BFE9_STRRD</name>
<dbReference type="Pfam" id="PF13305">
    <property type="entry name" value="TetR_C_33"/>
    <property type="match status" value="1"/>
</dbReference>
<evidence type="ECO:0000256" key="4">
    <source>
        <dbReference type="PROSITE-ProRule" id="PRU00335"/>
    </source>
</evidence>
<dbReference type="PANTHER" id="PTHR30055:SF243">
    <property type="entry name" value="HTH-TYPE TRANSCRIPTIONAL REGULATOR RV1816"/>
    <property type="match status" value="1"/>
</dbReference>
<dbReference type="InterPro" id="IPR036271">
    <property type="entry name" value="Tet_transcr_reg_TetR-rel_C_sf"/>
</dbReference>
<dbReference type="Proteomes" id="UP000002029">
    <property type="component" value="Chromosome"/>
</dbReference>
<evidence type="ECO:0000256" key="3">
    <source>
        <dbReference type="ARBA" id="ARBA00023163"/>
    </source>
</evidence>
<dbReference type="HOGENOM" id="CLU_069356_9_1_11"/>
<evidence type="ECO:0000256" key="1">
    <source>
        <dbReference type="ARBA" id="ARBA00023015"/>
    </source>
</evidence>
<protein>
    <submittedName>
        <fullName evidence="6">Transcriptional regulator, TetR family</fullName>
    </submittedName>
</protein>
<keyword evidence="7" id="KW-1185">Reference proteome</keyword>
<dbReference type="Gene3D" id="1.10.357.10">
    <property type="entry name" value="Tetracycline Repressor, domain 2"/>
    <property type="match status" value="1"/>
</dbReference>
<evidence type="ECO:0000313" key="7">
    <source>
        <dbReference type="Proteomes" id="UP000002029"/>
    </source>
</evidence>
<dbReference type="PROSITE" id="PS50977">
    <property type="entry name" value="HTH_TETR_2"/>
    <property type="match status" value="1"/>
</dbReference>
<accession>D2BFE9</accession>
<dbReference type="InterPro" id="IPR009057">
    <property type="entry name" value="Homeodomain-like_sf"/>
</dbReference>
<keyword evidence="1" id="KW-0805">Transcription regulation</keyword>
<dbReference type="SUPFAM" id="SSF46689">
    <property type="entry name" value="Homeodomain-like"/>
    <property type="match status" value="1"/>
</dbReference>
<feature type="domain" description="HTH tetR-type" evidence="5">
    <location>
        <begin position="16"/>
        <end position="76"/>
    </location>
</feature>
<keyword evidence="3" id="KW-0804">Transcription</keyword>
<dbReference type="GO" id="GO:0000976">
    <property type="term" value="F:transcription cis-regulatory region binding"/>
    <property type="evidence" value="ECO:0007669"/>
    <property type="project" value="TreeGrafter"/>
</dbReference>
<dbReference type="PANTHER" id="PTHR30055">
    <property type="entry name" value="HTH-TYPE TRANSCRIPTIONAL REGULATOR RUTR"/>
    <property type="match status" value="1"/>
</dbReference>
<dbReference type="GO" id="GO:0003700">
    <property type="term" value="F:DNA-binding transcription factor activity"/>
    <property type="evidence" value="ECO:0007669"/>
    <property type="project" value="TreeGrafter"/>
</dbReference>
<dbReference type="OrthoDB" id="3210322at2"/>
<evidence type="ECO:0000259" key="5">
    <source>
        <dbReference type="PROSITE" id="PS50977"/>
    </source>
</evidence>
<reference evidence="6 7" key="1">
    <citation type="journal article" date="2010" name="Stand. Genomic Sci.">
        <title>Complete genome sequence of Streptosporangium roseum type strain (NI 9100).</title>
        <authorList>
            <person name="Nolan M."/>
            <person name="Sikorski J."/>
            <person name="Jando M."/>
            <person name="Lucas S."/>
            <person name="Lapidus A."/>
            <person name="Glavina Del Rio T."/>
            <person name="Chen F."/>
            <person name="Tice H."/>
            <person name="Pitluck S."/>
            <person name="Cheng J.F."/>
            <person name="Chertkov O."/>
            <person name="Sims D."/>
            <person name="Meincke L."/>
            <person name="Brettin T."/>
            <person name="Han C."/>
            <person name="Detter J.C."/>
            <person name="Bruce D."/>
            <person name="Goodwin L."/>
            <person name="Land M."/>
            <person name="Hauser L."/>
            <person name="Chang Y.J."/>
            <person name="Jeffries C.D."/>
            <person name="Ivanova N."/>
            <person name="Mavromatis K."/>
            <person name="Mikhailova N."/>
            <person name="Chen A."/>
            <person name="Palaniappan K."/>
            <person name="Chain P."/>
            <person name="Rohde M."/>
            <person name="Goker M."/>
            <person name="Bristow J."/>
            <person name="Eisen J.A."/>
            <person name="Markowitz V."/>
            <person name="Hugenholtz P."/>
            <person name="Kyrpides N.C."/>
            <person name="Klenk H.P."/>
        </authorList>
    </citation>
    <scope>NUCLEOTIDE SEQUENCE [LARGE SCALE GENOMIC DNA]</scope>
    <source>
        <strain evidence="7">ATCC 12428 / DSM 43021 / JCM 3005 / NI 9100</strain>
    </source>
</reference>